<evidence type="ECO:0000313" key="4">
    <source>
        <dbReference type="EMBL" id="RIX26794.1"/>
    </source>
</evidence>
<keyword evidence="2" id="KW-1133">Transmembrane helix</keyword>
<evidence type="ECO:0000259" key="3">
    <source>
        <dbReference type="Pfam" id="PF13628"/>
    </source>
</evidence>
<sequence>MRELPMFASMPVRIALIVASLLVVAGCASRPAPAPVAIPGATGMAPAAAALAPAAYMQLAASSALFAVRASDLVAQRTGDARLREVARAIAQDQRGIGSQLNFAGRRLDLLPSAALTSEQAADLSRLESVGDVDKLYRQVMDPVLTRAAQLHAAFAVRGSSPTLRPAAQMAAPATRRNLQQLRRR</sequence>
<dbReference type="PROSITE" id="PS51257">
    <property type="entry name" value="PROKAR_LIPOPROTEIN"/>
    <property type="match status" value="1"/>
</dbReference>
<feature type="domain" description="DUF4142" evidence="3">
    <location>
        <begin position="54"/>
        <end position="183"/>
    </location>
</feature>
<feature type="transmembrane region" description="Helical" evidence="2">
    <location>
        <begin position="45"/>
        <end position="68"/>
    </location>
</feature>
<dbReference type="Proteomes" id="UP000285023">
    <property type="component" value="Unassembled WGS sequence"/>
</dbReference>
<name>A0A418PXY8_9SPHN</name>
<accession>A0A418PXY8</accession>
<feature type="region of interest" description="Disordered" evidence="1">
    <location>
        <begin position="162"/>
        <end position="185"/>
    </location>
</feature>
<comment type="caution">
    <text evidence="4">The sequence shown here is derived from an EMBL/GenBank/DDBJ whole genome shotgun (WGS) entry which is preliminary data.</text>
</comment>
<proteinExistence type="predicted"/>
<keyword evidence="5" id="KW-1185">Reference proteome</keyword>
<evidence type="ECO:0000256" key="2">
    <source>
        <dbReference type="SAM" id="Phobius"/>
    </source>
</evidence>
<evidence type="ECO:0000313" key="5">
    <source>
        <dbReference type="Proteomes" id="UP000285023"/>
    </source>
</evidence>
<gene>
    <name evidence="4" type="ORF">D3M59_11420</name>
</gene>
<dbReference type="AlphaFoldDB" id="A0A418PXY8"/>
<evidence type="ECO:0000256" key="1">
    <source>
        <dbReference type="SAM" id="MobiDB-lite"/>
    </source>
</evidence>
<dbReference type="InterPro" id="IPR025419">
    <property type="entry name" value="DUF4142"/>
</dbReference>
<organism evidence="4 5">
    <name type="scientific">Sphingomonas edaphi</name>
    <dbReference type="NCBI Taxonomy" id="2315689"/>
    <lineage>
        <taxon>Bacteria</taxon>
        <taxon>Pseudomonadati</taxon>
        <taxon>Pseudomonadota</taxon>
        <taxon>Alphaproteobacteria</taxon>
        <taxon>Sphingomonadales</taxon>
        <taxon>Sphingomonadaceae</taxon>
        <taxon>Sphingomonas</taxon>
    </lineage>
</organism>
<protein>
    <submittedName>
        <fullName evidence="4">DUF4142 domain-containing protein</fullName>
    </submittedName>
</protein>
<keyword evidence="2" id="KW-0472">Membrane</keyword>
<dbReference type="Pfam" id="PF13628">
    <property type="entry name" value="DUF4142"/>
    <property type="match status" value="1"/>
</dbReference>
<reference evidence="4 5" key="1">
    <citation type="submission" date="2018-09" db="EMBL/GenBank/DDBJ databases">
        <title>Sphingomonas sp. DAC4.</title>
        <authorList>
            <person name="Seo T."/>
        </authorList>
    </citation>
    <scope>NUCLEOTIDE SEQUENCE [LARGE SCALE GENOMIC DNA]</scope>
    <source>
        <strain evidence="4 5">DAC4</strain>
    </source>
</reference>
<keyword evidence="2" id="KW-0812">Transmembrane</keyword>
<dbReference type="EMBL" id="QXTF01000005">
    <property type="protein sequence ID" value="RIX26794.1"/>
    <property type="molecule type" value="Genomic_DNA"/>
</dbReference>